<keyword evidence="3 5" id="KW-0012">Acyltransferase</keyword>
<dbReference type="InterPro" id="IPR020610">
    <property type="entry name" value="Thiolase_AS"/>
</dbReference>
<accession>A0A2U2CI55</accession>
<gene>
    <name evidence="8" type="ORF">C4N9_00735</name>
</gene>
<reference evidence="8 9" key="1">
    <citation type="submission" date="2018-05" db="EMBL/GenBank/DDBJ databases">
        <title>Pararhodobacter marina sp. nov., isolated from deep-sea water of the Indian Ocean.</title>
        <authorList>
            <person name="Lai Q.Sr."/>
            <person name="Liu X."/>
            <person name="Shao Z."/>
        </authorList>
    </citation>
    <scope>NUCLEOTIDE SEQUENCE [LARGE SCALE GENOMIC DNA]</scope>
    <source>
        <strain evidence="8 9">CIC4N-9</strain>
    </source>
</reference>
<evidence type="ECO:0000259" key="7">
    <source>
        <dbReference type="Pfam" id="PF02803"/>
    </source>
</evidence>
<dbReference type="GeneID" id="94363402"/>
<feature type="active site" description="Proton acceptor" evidence="4">
    <location>
        <position position="379"/>
    </location>
</feature>
<evidence type="ECO:0000256" key="3">
    <source>
        <dbReference type="ARBA" id="ARBA00023315"/>
    </source>
</evidence>
<feature type="active site" description="Acyl-thioester intermediate" evidence="4">
    <location>
        <position position="91"/>
    </location>
</feature>
<dbReference type="InterPro" id="IPR002155">
    <property type="entry name" value="Thiolase"/>
</dbReference>
<dbReference type="GO" id="GO:0003985">
    <property type="term" value="F:acetyl-CoA C-acetyltransferase activity"/>
    <property type="evidence" value="ECO:0007669"/>
    <property type="project" value="UniProtKB-EC"/>
</dbReference>
<sequence length="394" mass="39749">MTEIVIIDALRTPRGRGNAKGALAQTTPVDLLAAPLRALAERHALKGRTLADSIFGCVTQTAGQGANIGKLGLIAAGYSDAVPGLTVNRYCASGLSAVVLAALKAQAGDGLAIGGGVESMSQVPMASDKGPLTHDHAFQKSAGLVPIGISADAVATIEGFSRADCDAYAAESQRRAVTAREAGAFASLVPVAGLEQDETPRAGTSAEKLSALDPAFAEMGQAYGFDATLMAYTGLGRIDHVHHAGNSPAMADGASAVLLGTQAAARAAGLKPRARLLATAEMSVDRVLALTGSVDAAQAALNRAGLLAGDIDLFEVNESFAALALHFARSMDVPLDRLNVNGGAIALGHAMGSTGSALIGTALDELERRGARRALIAACGAAGLASAVIIERVA</sequence>
<dbReference type="Pfam" id="PF02803">
    <property type="entry name" value="Thiolase_C"/>
    <property type="match status" value="1"/>
</dbReference>
<evidence type="ECO:0000313" key="8">
    <source>
        <dbReference type="EMBL" id="PWE31575.1"/>
    </source>
</evidence>
<dbReference type="InterPro" id="IPR020617">
    <property type="entry name" value="Thiolase_C"/>
</dbReference>
<dbReference type="EC" id="2.3.1.9" evidence="8"/>
<feature type="domain" description="Thiolase N-terminal" evidence="6">
    <location>
        <begin position="4"/>
        <end position="221"/>
    </location>
</feature>
<evidence type="ECO:0000256" key="2">
    <source>
        <dbReference type="ARBA" id="ARBA00022679"/>
    </source>
</evidence>
<dbReference type="PANTHER" id="PTHR43365">
    <property type="entry name" value="BLR7806 PROTEIN"/>
    <property type="match status" value="1"/>
</dbReference>
<keyword evidence="2 5" id="KW-0808">Transferase</keyword>
<protein>
    <submittedName>
        <fullName evidence="8">Acetyl-CoA C-acyltransferase</fullName>
        <ecNumber evidence="8">2.3.1.9</ecNumber>
    </submittedName>
</protein>
<dbReference type="InterPro" id="IPR016039">
    <property type="entry name" value="Thiolase-like"/>
</dbReference>
<evidence type="ECO:0000256" key="5">
    <source>
        <dbReference type="RuleBase" id="RU003557"/>
    </source>
</evidence>
<proteinExistence type="inferred from homology"/>
<keyword evidence="9" id="KW-1185">Reference proteome</keyword>
<evidence type="ECO:0000313" key="9">
    <source>
        <dbReference type="Proteomes" id="UP000244940"/>
    </source>
</evidence>
<dbReference type="PROSITE" id="PS00099">
    <property type="entry name" value="THIOLASE_3"/>
    <property type="match status" value="1"/>
</dbReference>
<evidence type="ECO:0000256" key="1">
    <source>
        <dbReference type="ARBA" id="ARBA00010982"/>
    </source>
</evidence>
<dbReference type="PANTHER" id="PTHR43365:SF1">
    <property type="entry name" value="ACETYL-COA C-ACYLTRANSFERASE"/>
    <property type="match status" value="1"/>
</dbReference>
<dbReference type="OrthoDB" id="7823228at2"/>
<dbReference type="CDD" id="cd00751">
    <property type="entry name" value="thiolase"/>
    <property type="match status" value="1"/>
</dbReference>
<dbReference type="RefSeq" id="WP_109531376.1">
    <property type="nucleotide sequence ID" value="NZ_QEYD01000001.1"/>
</dbReference>
<name>A0A2U2CI55_9RHOB</name>
<dbReference type="Pfam" id="PF00108">
    <property type="entry name" value="Thiolase_N"/>
    <property type="match status" value="1"/>
</dbReference>
<evidence type="ECO:0000259" key="6">
    <source>
        <dbReference type="Pfam" id="PF00108"/>
    </source>
</evidence>
<organism evidence="8 9">
    <name type="scientific">Pararhodobacter marinus</name>
    <dbReference type="NCBI Taxonomy" id="2184063"/>
    <lineage>
        <taxon>Bacteria</taxon>
        <taxon>Pseudomonadati</taxon>
        <taxon>Pseudomonadota</taxon>
        <taxon>Alphaproteobacteria</taxon>
        <taxon>Rhodobacterales</taxon>
        <taxon>Paracoccaceae</taxon>
        <taxon>Pararhodobacter</taxon>
    </lineage>
</organism>
<dbReference type="InterPro" id="IPR020616">
    <property type="entry name" value="Thiolase_N"/>
</dbReference>
<dbReference type="SUPFAM" id="SSF53901">
    <property type="entry name" value="Thiolase-like"/>
    <property type="match status" value="2"/>
</dbReference>
<evidence type="ECO:0000256" key="4">
    <source>
        <dbReference type="PIRSR" id="PIRSR000429-1"/>
    </source>
</evidence>
<dbReference type="NCBIfam" id="TIGR01930">
    <property type="entry name" value="AcCoA-C-Actrans"/>
    <property type="match status" value="1"/>
</dbReference>
<dbReference type="PIRSF" id="PIRSF000429">
    <property type="entry name" value="Ac-CoA_Ac_transf"/>
    <property type="match status" value="1"/>
</dbReference>
<dbReference type="Proteomes" id="UP000244940">
    <property type="component" value="Unassembled WGS sequence"/>
</dbReference>
<dbReference type="EMBL" id="QEYD01000001">
    <property type="protein sequence ID" value="PWE31575.1"/>
    <property type="molecule type" value="Genomic_DNA"/>
</dbReference>
<feature type="domain" description="Thiolase C-terminal" evidence="7">
    <location>
        <begin position="270"/>
        <end position="392"/>
    </location>
</feature>
<comment type="similarity">
    <text evidence="1 5">Belongs to the thiolase-like superfamily. Thiolase family.</text>
</comment>
<comment type="caution">
    <text evidence="8">The sequence shown here is derived from an EMBL/GenBank/DDBJ whole genome shotgun (WGS) entry which is preliminary data.</text>
</comment>
<dbReference type="AlphaFoldDB" id="A0A2U2CI55"/>
<dbReference type="Gene3D" id="3.40.47.10">
    <property type="match status" value="2"/>
</dbReference>
<feature type="active site" description="Proton acceptor" evidence="4">
    <location>
        <position position="349"/>
    </location>
</feature>